<dbReference type="EMBL" id="OB793476">
    <property type="protein sequence ID" value="CAD7427514.1"/>
    <property type="molecule type" value="Genomic_DNA"/>
</dbReference>
<sequence length="26" mass="3011">MRPWIMLHTNPPVTSCWAMSTAYSET</sequence>
<accession>A0A7R9E750</accession>
<proteinExistence type="predicted"/>
<gene>
    <name evidence="1" type="ORF">TMSB3V08_LOCUS4353</name>
</gene>
<name>A0A7R9E750_9NEOP</name>
<evidence type="ECO:0000313" key="1">
    <source>
        <dbReference type="EMBL" id="CAD7427514.1"/>
    </source>
</evidence>
<protein>
    <submittedName>
        <fullName evidence="1">Uncharacterized protein</fullName>
    </submittedName>
</protein>
<organism evidence="1">
    <name type="scientific">Timema monikensis</name>
    <dbReference type="NCBI Taxonomy" id="170555"/>
    <lineage>
        <taxon>Eukaryota</taxon>
        <taxon>Metazoa</taxon>
        <taxon>Ecdysozoa</taxon>
        <taxon>Arthropoda</taxon>
        <taxon>Hexapoda</taxon>
        <taxon>Insecta</taxon>
        <taxon>Pterygota</taxon>
        <taxon>Neoptera</taxon>
        <taxon>Polyneoptera</taxon>
        <taxon>Phasmatodea</taxon>
        <taxon>Timematodea</taxon>
        <taxon>Timematoidea</taxon>
        <taxon>Timematidae</taxon>
        <taxon>Timema</taxon>
    </lineage>
</organism>
<dbReference type="AlphaFoldDB" id="A0A7R9E750"/>
<reference evidence="1" key="1">
    <citation type="submission" date="2020-11" db="EMBL/GenBank/DDBJ databases">
        <authorList>
            <person name="Tran Van P."/>
        </authorList>
    </citation>
    <scope>NUCLEOTIDE SEQUENCE</scope>
</reference>